<evidence type="ECO:0000313" key="1">
    <source>
        <dbReference type="EMBL" id="KAL3395945.1"/>
    </source>
</evidence>
<gene>
    <name evidence="1" type="ORF">TKK_010096</name>
</gene>
<evidence type="ECO:0000313" key="2">
    <source>
        <dbReference type="Proteomes" id="UP001627154"/>
    </source>
</evidence>
<protein>
    <submittedName>
        <fullName evidence="1">Uncharacterized protein</fullName>
    </submittedName>
</protein>
<keyword evidence="2" id="KW-1185">Reference proteome</keyword>
<dbReference type="Proteomes" id="UP001627154">
    <property type="component" value="Unassembled WGS sequence"/>
</dbReference>
<dbReference type="AlphaFoldDB" id="A0ABD2WSW1"/>
<accession>A0ABD2WSW1</accession>
<reference evidence="1 2" key="1">
    <citation type="journal article" date="2024" name="bioRxiv">
        <title>A reference genome for Trichogramma kaykai: A tiny desert-dwelling parasitoid wasp with competing sex-ratio distorters.</title>
        <authorList>
            <person name="Culotta J."/>
            <person name="Lindsey A.R."/>
        </authorList>
    </citation>
    <scope>NUCLEOTIDE SEQUENCE [LARGE SCALE GENOMIC DNA]</scope>
    <source>
        <strain evidence="1 2">KSX58</strain>
    </source>
</reference>
<name>A0ABD2WSW1_9HYME</name>
<dbReference type="EMBL" id="JBJJXI010000076">
    <property type="protein sequence ID" value="KAL3395945.1"/>
    <property type="molecule type" value="Genomic_DNA"/>
</dbReference>
<organism evidence="1 2">
    <name type="scientific">Trichogramma kaykai</name>
    <dbReference type="NCBI Taxonomy" id="54128"/>
    <lineage>
        <taxon>Eukaryota</taxon>
        <taxon>Metazoa</taxon>
        <taxon>Ecdysozoa</taxon>
        <taxon>Arthropoda</taxon>
        <taxon>Hexapoda</taxon>
        <taxon>Insecta</taxon>
        <taxon>Pterygota</taxon>
        <taxon>Neoptera</taxon>
        <taxon>Endopterygota</taxon>
        <taxon>Hymenoptera</taxon>
        <taxon>Apocrita</taxon>
        <taxon>Proctotrupomorpha</taxon>
        <taxon>Chalcidoidea</taxon>
        <taxon>Trichogrammatidae</taxon>
        <taxon>Trichogramma</taxon>
    </lineage>
</organism>
<proteinExistence type="predicted"/>
<sequence length="69" mass="7959">MVYSYVYKRTTPCERTSEQAQVRTYMQNQFSYVCMCINAASNTYNADEKKTKKGRFVLSLGGLANPFRV</sequence>
<comment type="caution">
    <text evidence="1">The sequence shown here is derived from an EMBL/GenBank/DDBJ whole genome shotgun (WGS) entry which is preliminary data.</text>
</comment>